<feature type="region of interest" description="Disordered" evidence="8">
    <location>
        <begin position="1243"/>
        <end position="1264"/>
    </location>
</feature>
<feature type="region of interest" description="Disordered" evidence="8">
    <location>
        <begin position="1274"/>
        <end position="1293"/>
    </location>
</feature>
<evidence type="ECO:0000313" key="10">
    <source>
        <dbReference type="EnsemblMetazoa" id="XP_030837528"/>
    </source>
</evidence>
<keyword evidence="11" id="KW-1185">Reference proteome</keyword>
<evidence type="ECO:0000256" key="2">
    <source>
        <dbReference type="ARBA" id="ARBA00022723"/>
    </source>
</evidence>
<dbReference type="PROSITE" id="PS00028">
    <property type="entry name" value="ZINC_FINGER_C2H2_1"/>
    <property type="match status" value="18"/>
</dbReference>
<dbReference type="InterPro" id="IPR050331">
    <property type="entry name" value="Zinc_finger"/>
</dbReference>
<feature type="compositionally biased region" description="Basic and acidic residues" evidence="8">
    <location>
        <begin position="125"/>
        <end position="139"/>
    </location>
</feature>
<feature type="region of interest" description="Disordered" evidence="8">
    <location>
        <begin position="2082"/>
        <end position="2128"/>
    </location>
</feature>
<feature type="compositionally biased region" description="Basic and acidic residues" evidence="8">
    <location>
        <begin position="1476"/>
        <end position="1494"/>
    </location>
</feature>
<feature type="domain" description="C2H2-type" evidence="9">
    <location>
        <begin position="1981"/>
        <end position="2008"/>
    </location>
</feature>
<feature type="domain" description="C2H2-type" evidence="9">
    <location>
        <begin position="680"/>
        <end position="707"/>
    </location>
</feature>
<keyword evidence="3" id="KW-0677">Repeat</keyword>
<dbReference type="Proteomes" id="UP000007110">
    <property type="component" value="Unassembled WGS sequence"/>
</dbReference>
<feature type="domain" description="C2H2-type" evidence="9">
    <location>
        <begin position="969"/>
        <end position="996"/>
    </location>
</feature>
<accession>A0A7M7NP55</accession>
<feature type="domain" description="C2H2-type" evidence="9">
    <location>
        <begin position="411"/>
        <end position="438"/>
    </location>
</feature>
<feature type="region of interest" description="Disordered" evidence="8">
    <location>
        <begin position="190"/>
        <end position="211"/>
    </location>
</feature>
<feature type="compositionally biased region" description="Polar residues" evidence="8">
    <location>
        <begin position="2088"/>
        <end position="2104"/>
    </location>
</feature>
<dbReference type="SMART" id="SM00355">
    <property type="entry name" value="ZnF_C2H2"/>
    <property type="match status" value="24"/>
</dbReference>
<dbReference type="GeneID" id="105445385"/>
<keyword evidence="5" id="KW-0862">Zinc</keyword>
<dbReference type="SUPFAM" id="SSF57667">
    <property type="entry name" value="beta-beta-alpha zinc fingers"/>
    <property type="match status" value="6"/>
</dbReference>
<organism evidence="10 11">
    <name type="scientific">Strongylocentrotus purpuratus</name>
    <name type="common">Purple sea urchin</name>
    <dbReference type="NCBI Taxonomy" id="7668"/>
    <lineage>
        <taxon>Eukaryota</taxon>
        <taxon>Metazoa</taxon>
        <taxon>Echinodermata</taxon>
        <taxon>Eleutherozoa</taxon>
        <taxon>Echinozoa</taxon>
        <taxon>Echinoidea</taxon>
        <taxon>Euechinoidea</taxon>
        <taxon>Echinacea</taxon>
        <taxon>Camarodonta</taxon>
        <taxon>Echinidea</taxon>
        <taxon>Strongylocentrotidae</taxon>
        <taxon>Strongylocentrotus</taxon>
    </lineage>
</organism>
<dbReference type="Gene3D" id="3.30.160.60">
    <property type="entry name" value="Classic Zinc Finger"/>
    <property type="match status" value="8"/>
</dbReference>
<feature type="region of interest" description="Disordered" evidence="8">
    <location>
        <begin position="1675"/>
        <end position="1792"/>
    </location>
</feature>
<feature type="compositionally biased region" description="Low complexity" evidence="8">
    <location>
        <begin position="1835"/>
        <end position="1845"/>
    </location>
</feature>
<feature type="domain" description="C2H2-type" evidence="9">
    <location>
        <begin position="229"/>
        <end position="257"/>
    </location>
</feature>
<evidence type="ECO:0000313" key="11">
    <source>
        <dbReference type="Proteomes" id="UP000007110"/>
    </source>
</evidence>
<feature type="compositionally biased region" description="Basic and acidic residues" evidence="8">
    <location>
        <begin position="1196"/>
        <end position="1207"/>
    </location>
</feature>
<dbReference type="InParanoid" id="A0A7M7NP55"/>
<sequence>MEEESSGVVKKMDKEVLVTAVSEGSSDFVRIKQEVDLPEDDTYYPMDFGISVEDEEEMNPVYVKMRSKEPGSSGINQGRDGAKPYEEEEDSEESGEESREESDEESPDSGERTGEEDGDQDQEWMDNRSIRDEEREHPSTSEPTSAPFTADMTPVVIKDEPLSDDEGPGLSYEEDPDQFAESYKMLESLRRASEQEEGGQSSRGALFDSKSSLSKIDSDGMKQEQKEVIVCGICSEVFDIQSDLDAHQKVLHNAVNDSYSVVIDGREKGLLEENVAGDLESPITRVVRVQITKENYQDLIEDETFDFQNEMDPCQELPHAKEPCILSDPQSGPFEYGTCRLCKKACGNRRMYLMHLRTKHSEELPYECQVCKARYLDEEDLESYNRKRVGQIENGSKEENTCELCGDKTSYACHTCNMEFDNRPKLIVHQKVHCKGKHCYCHLCEKYFPDTRHTREHLETHYPVPLKAIEKSPSVQEIKSDLDTKGGENQPQEALHQKIHLPGESQTSSENLVAVGSSPEQLPRHHCIYCKEEFQSMQTLLHVDHACVRINSTTKRCPICPKQVGSRKKFRQHIVSHNLTCKTRHKNQAANRMMDISQVKSPGQTCRCEWCHKEFDDRNKLIDHTRIHFAYGRNQCPVCERWYTNTTYFRQHVRVHGIILSDKDRQYNIQQAGPSKEQHRRCLWCDKKFQSSDKLAAHTYLHVARGRNCCPVCGKWVGRRKRSVFRAHLLTHGIKTFCDDKGQSCKRSVKGSHATQGLKQEVKSVVDGLTQSEVQGENSSRVPTHRCAWCHLGFHDLETLVNHTHDHIHSGMNRCPVCCLSFSGVWGFKLHLSVHGIPTPYRKKVFTVPGTSIGLPLPQVDKARVLNMQNSEGQDDVLSLGRSPLSSHTQTFADSLTSGTPPCVSNSDQGPPHPDENVQAILDTVSMAASQVQTSCRLPEHCCQWCGREFDGLEELVAHTRIHIKDGKNQCPVCKKWLSNKSNFKQHLKRHGIIPPFENKSVSIEHIRSNSMFISQMGKQRKSSTSIKKSYLSRKSSKYKTSLSIGSSDLKSLRSAHKRMLIDHPSSASSHSQRDEMSLDLKSLRSAHKRMLIDHPSSASSHSQRDEMSLDLKSLRSAHKRQLIDHPSSASSHSQRDEMSLDLKSLRSAHKRMLIDHPGSASSHSQRDEMSLDLKSLRSAHKRQLIDHPSSASSHSQRDEMSLDLKSPRSAHKRQLIDHPTGASSHSNRDEISLDLKSLRSAHKRQLIDHPSSASSHSQRDEMSLDLKSLRSAHKRQLIDHPSSASSHSQRDGMSLDLKIERSLHSSGDSLESSTTKKRSTGGTVELSQNHTCDVCKIEFSSAQSLSKHHCLPKFKLGIYCPLCPKWLKSKLTLQWHMTLAHPNEDKLLDVDKEFLGPLDVDTKCLCPRGLKEGQLQQQVDTPCCEVCSKSFVHHSEYITHKKLHIATSTSEARPASSDQRSKLPPSVDPQPVSENRCDLEIADQKEKLSRRSDQVQQKLPSSVDPQPVSDNRCELDIADEEEKLCCVWCQKQFQDANELVDHTNVHFAWGNNCCPVCKNWFTYPYFKKHLKLVHGIITSATIRQDDISAATTSPQVMQKRCKWCDESFDSIDSLGHHTRLHIVKGRNRCPFCGKWFATDQKSNFRIHLRRHGVFIPSAKAWILKDTSGELPVSQIDSKDEDVHRAKGQNDDISCKRPHLAKDTWTMREQTKAETPHGDGRCDEVQQSSDERGRSNSSKSHVPHVLPVGRQRQNQESQQSLEKKQNVQITGNEMSGSQVGQKGMKKQTAGLGKNDDSVLTLYWINGTPVFTGSPVTVVTTSCQAQQNLAKERQSSLDANSDASASQGQRKEVEQQTNQCHIDHISHSQRSLHLTSDTQALTESPEPANQPIHRCLWCVQEFSSLNELNVHLQIHIVKGKNRCPVCKKWLCNEYYFKTHLQLHGFKIEKQRQIKSLKKKSETNQITKSQIIFRRAPVRGQRHRCSWCTKDFGTLVKLVDHTRVHISKRKNHCPVCKKLFTDRSLFGEHLKIHGIVPPPEKKLWSILDIDSNMANPQVVHAKVKNENAGCHVVLDERLQSYSLDMPSVMDSPSSGTPSNDQTSDQVQHGEESQCVVDATTGDTVYEIESD</sequence>
<feature type="compositionally biased region" description="Polar residues" evidence="8">
    <location>
        <begin position="1751"/>
        <end position="1780"/>
    </location>
</feature>
<keyword evidence="4 7" id="KW-0863">Zinc-finger</keyword>
<feature type="domain" description="C2H2-type" evidence="9">
    <location>
        <begin position="2009"/>
        <end position="2036"/>
    </location>
</feature>
<feature type="domain" description="C2H2-type" evidence="9">
    <location>
        <begin position="634"/>
        <end position="656"/>
    </location>
</feature>
<dbReference type="GO" id="GO:0006357">
    <property type="term" value="P:regulation of transcription by RNA polymerase II"/>
    <property type="evidence" value="ECO:0000318"/>
    <property type="project" value="GO_Central"/>
</dbReference>
<feature type="compositionally biased region" description="Basic and acidic residues" evidence="8">
    <location>
        <begin position="1677"/>
        <end position="1734"/>
    </location>
</feature>
<dbReference type="RefSeq" id="XP_030837528.1">
    <property type="nucleotide sequence ID" value="XM_030981668.1"/>
</dbReference>
<dbReference type="FunFam" id="3.30.160.60:FF:005299">
    <property type="match status" value="1"/>
</dbReference>
<keyword evidence="2" id="KW-0479">Metal-binding</keyword>
<feature type="region of interest" description="Disordered" evidence="8">
    <location>
        <begin position="1829"/>
        <end position="1887"/>
    </location>
</feature>
<feature type="region of interest" description="Disordered" evidence="8">
    <location>
        <begin position="1181"/>
        <end position="1230"/>
    </location>
</feature>
<feature type="region of interest" description="Disordered" evidence="8">
    <location>
        <begin position="61"/>
        <end position="154"/>
    </location>
</feature>
<dbReference type="PROSITE" id="PS50157">
    <property type="entry name" value="ZINC_FINGER_C2H2_2"/>
    <property type="match status" value="12"/>
</dbReference>
<feature type="compositionally biased region" description="Acidic residues" evidence="8">
    <location>
        <begin position="86"/>
        <end position="108"/>
    </location>
</feature>
<feature type="domain" description="C2H2-type" evidence="9">
    <location>
        <begin position="785"/>
        <end position="814"/>
    </location>
</feature>
<evidence type="ECO:0000256" key="7">
    <source>
        <dbReference type="PROSITE-ProRule" id="PRU00042"/>
    </source>
</evidence>
<protein>
    <recommendedName>
        <fullName evidence="9">C2H2-type domain-containing protein</fullName>
    </recommendedName>
</protein>
<dbReference type="FunFam" id="3.30.160.60:FF:003660">
    <property type="match status" value="1"/>
</dbReference>
<reference evidence="11" key="1">
    <citation type="submission" date="2015-02" db="EMBL/GenBank/DDBJ databases">
        <title>Genome sequencing for Strongylocentrotus purpuratus.</title>
        <authorList>
            <person name="Murali S."/>
            <person name="Liu Y."/>
            <person name="Vee V."/>
            <person name="English A."/>
            <person name="Wang M."/>
            <person name="Skinner E."/>
            <person name="Han Y."/>
            <person name="Muzny D.M."/>
            <person name="Worley K.C."/>
            <person name="Gibbs R.A."/>
        </authorList>
    </citation>
    <scope>NUCLEOTIDE SEQUENCE</scope>
</reference>
<evidence type="ECO:0000256" key="4">
    <source>
        <dbReference type="ARBA" id="ARBA00022771"/>
    </source>
</evidence>
<dbReference type="PANTHER" id="PTHR16515">
    <property type="entry name" value="PR DOMAIN ZINC FINGER PROTEIN"/>
    <property type="match status" value="1"/>
</dbReference>
<dbReference type="GO" id="GO:0008270">
    <property type="term" value="F:zinc ion binding"/>
    <property type="evidence" value="ECO:0007669"/>
    <property type="project" value="UniProtKB-KW"/>
</dbReference>
<dbReference type="InterPro" id="IPR013087">
    <property type="entry name" value="Znf_C2H2_type"/>
</dbReference>
<feature type="region of interest" description="Disordered" evidence="8">
    <location>
        <begin position="1119"/>
        <end position="1140"/>
    </location>
</feature>
<evidence type="ECO:0000256" key="3">
    <source>
        <dbReference type="ARBA" id="ARBA00022737"/>
    </source>
</evidence>
<feature type="compositionally biased region" description="Polar residues" evidence="8">
    <location>
        <begin position="1867"/>
        <end position="1881"/>
    </location>
</feature>
<comment type="subcellular location">
    <subcellularLocation>
        <location evidence="1">Nucleus</location>
    </subcellularLocation>
</comment>
<evidence type="ECO:0000259" key="9">
    <source>
        <dbReference type="PROSITE" id="PS50157"/>
    </source>
</evidence>
<evidence type="ECO:0000256" key="6">
    <source>
        <dbReference type="ARBA" id="ARBA00023242"/>
    </source>
</evidence>
<feature type="domain" description="C2H2-type" evidence="9">
    <location>
        <begin position="606"/>
        <end position="628"/>
    </location>
</feature>
<proteinExistence type="predicted"/>
<evidence type="ECO:0000256" key="1">
    <source>
        <dbReference type="ARBA" id="ARBA00004123"/>
    </source>
</evidence>
<reference evidence="10" key="2">
    <citation type="submission" date="2021-01" db="UniProtKB">
        <authorList>
            <consortium name="EnsemblMetazoa"/>
        </authorList>
    </citation>
    <scope>IDENTIFICATION</scope>
</reference>
<feature type="domain" description="C2H2-type" evidence="9">
    <location>
        <begin position="1425"/>
        <end position="1450"/>
    </location>
</feature>
<evidence type="ECO:0000256" key="5">
    <source>
        <dbReference type="ARBA" id="ARBA00022833"/>
    </source>
</evidence>
<dbReference type="GO" id="GO:0005634">
    <property type="term" value="C:nucleus"/>
    <property type="evidence" value="ECO:0000318"/>
    <property type="project" value="GO_Central"/>
</dbReference>
<feature type="region of interest" description="Disordered" evidence="8">
    <location>
        <begin position="1449"/>
        <end position="1508"/>
    </location>
</feature>
<feature type="domain" description="C2H2-type" evidence="9">
    <location>
        <begin position="941"/>
        <end position="968"/>
    </location>
</feature>
<keyword evidence="6" id="KW-0539">Nucleus</keyword>
<feature type="domain" description="C2H2-type" evidence="9">
    <location>
        <begin position="1600"/>
        <end position="1622"/>
    </location>
</feature>
<dbReference type="OrthoDB" id="10260596at2759"/>
<dbReference type="EnsemblMetazoa" id="XM_030981668">
    <property type="protein sequence ID" value="XP_030837528"/>
    <property type="gene ID" value="LOC105445385"/>
</dbReference>
<dbReference type="KEGG" id="spu:105445385"/>
<name>A0A7M7NP55_STRPU</name>
<evidence type="ECO:0000256" key="8">
    <source>
        <dbReference type="SAM" id="MobiDB-lite"/>
    </source>
</evidence>
<feature type="compositionally biased region" description="Polar residues" evidence="8">
    <location>
        <begin position="1495"/>
        <end position="1505"/>
    </location>
</feature>
<dbReference type="InterPro" id="IPR036236">
    <property type="entry name" value="Znf_C2H2_sf"/>
</dbReference>
<dbReference type="PANTHER" id="PTHR16515:SF66">
    <property type="entry name" value="C2H2-TYPE DOMAIN-CONTAINING PROTEIN"/>
    <property type="match status" value="1"/>
</dbReference>